<keyword evidence="1" id="KW-0677">Repeat</keyword>
<evidence type="ECO:0000313" key="3">
    <source>
        <dbReference type="EMBL" id="KAF5781355.1"/>
    </source>
</evidence>
<dbReference type="AlphaFoldDB" id="A0A9K3MZG7"/>
<reference evidence="3" key="1">
    <citation type="journal article" date="2017" name="Nature">
        <title>The sunflower genome provides insights into oil metabolism, flowering and Asterid evolution.</title>
        <authorList>
            <person name="Badouin H."/>
            <person name="Gouzy J."/>
            <person name="Grassa C.J."/>
            <person name="Murat F."/>
            <person name="Staton S.E."/>
            <person name="Cottret L."/>
            <person name="Lelandais-Briere C."/>
            <person name="Owens G.L."/>
            <person name="Carrere S."/>
            <person name="Mayjonade B."/>
            <person name="Legrand L."/>
            <person name="Gill N."/>
            <person name="Kane N.C."/>
            <person name="Bowers J.E."/>
            <person name="Hubner S."/>
            <person name="Bellec A."/>
            <person name="Berard A."/>
            <person name="Berges H."/>
            <person name="Blanchet N."/>
            <person name="Boniface M.C."/>
            <person name="Brunel D."/>
            <person name="Catrice O."/>
            <person name="Chaidir N."/>
            <person name="Claudel C."/>
            <person name="Donnadieu C."/>
            <person name="Faraut T."/>
            <person name="Fievet G."/>
            <person name="Helmstetter N."/>
            <person name="King M."/>
            <person name="Knapp S.J."/>
            <person name="Lai Z."/>
            <person name="Le Paslier M.C."/>
            <person name="Lippi Y."/>
            <person name="Lorenzon L."/>
            <person name="Mandel J.R."/>
            <person name="Marage G."/>
            <person name="Marchand G."/>
            <person name="Marquand E."/>
            <person name="Bret-Mestries E."/>
            <person name="Morien E."/>
            <person name="Nambeesan S."/>
            <person name="Nguyen T."/>
            <person name="Pegot-Espagnet P."/>
            <person name="Pouilly N."/>
            <person name="Raftis F."/>
            <person name="Sallet E."/>
            <person name="Schiex T."/>
            <person name="Thomas J."/>
            <person name="Vandecasteele C."/>
            <person name="Vares D."/>
            <person name="Vear F."/>
            <person name="Vautrin S."/>
            <person name="Crespi M."/>
            <person name="Mangin B."/>
            <person name="Burke J.M."/>
            <person name="Salse J."/>
            <person name="Munos S."/>
            <person name="Vincourt P."/>
            <person name="Rieseberg L.H."/>
            <person name="Langlade N.B."/>
        </authorList>
    </citation>
    <scope>NUCLEOTIDE SEQUENCE</scope>
    <source>
        <tissue evidence="3">Leaves</tissue>
    </source>
</reference>
<proteinExistence type="predicted"/>
<dbReference type="GO" id="GO:0004674">
    <property type="term" value="F:protein serine/threonine kinase activity"/>
    <property type="evidence" value="ECO:0007669"/>
    <property type="project" value="UniProtKB-KW"/>
</dbReference>
<accession>A0A9K3MZG7</accession>
<dbReference type="PANTHER" id="PTHR46618:SF1">
    <property type="entry name" value="ARMADILLO REPEAT-CONTAINING PROTEIN 3"/>
    <property type="match status" value="1"/>
</dbReference>
<gene>
    <name evidence="3" type="ORF">HanXRQr2_Chr11g0482541</name>
</gene>
<evidence type="ECO:0000256" key="1">
    <source>
        <dbReference type="ARBA" id="ARBA00022737"/>
    </source>
</evidence>
<dbReference type="Gramene" id="mRNA:HanXRQr2_Chr11g0482541">
    <property type="protein sequence ID" value="mRNA:HanXRQr2_Chr11g0482541"/>
    <property type="gene ID" value="HanXRQr2_Chr11g0482541"/>
</dbReference>
<dbReference type="InterPro" id="IPR055164">
    <property type="entry name" value="EDR1/CTR1/ARMC3-like_pept-like"/>
</dbReference>
<evidence type="ECO:0000259" key="2">
    <source>
        <dbReference type="Pfam" id="PF14381"/>
    </source>
</evidence>
<reference evidence="3" key="2">
    <citation type="submission" date="2020-06" db="EMBL/GenBank/DDBJ databases">
        <title>Helianthus annuus Genome sequencing and assembly Release 2.</title>
        <authorList>
            <person name="Gouzy J."/>
            <person name="Langlade N."/>
            <person name="Munos S."/>
        </authorList>
    </citation>
    <scope>NUCLEOTIDE SEQUENCE</scope>
    <source>
        <tissue evidence="3">Leaves</tissue>
    </source>
</reference>
<dbReference type="EC" id="2.7.11.1" evidence="3"/>
<keyword evidence="3" id="KW-0808">Transferase</keyword>
<organism evidence="3 4">
    <name type="scientific">Helianthus annuus</name>
    <name type="common">Common sunflower</name>
    <dbReference type="NCBI Taxonomy" id="4232"/>
    <lineage>
        <taxon>Eukaryota</taxon>
        <taxon>Viridiplantae</taxon>
        <taxon>Streptophyta</taxon>
        <taxon>Embryophyta</taxon>
        <taxon>Tracheophyta</taxon>
        <taxon>Spermatophyta</taxon>
        <taxon>Magnoliopsida</taxon>
        <taxon>eudicotyledons</taxon>
        <taxon>Gunneridae</taxon>
        <taxon>Pentapetalae</taxon>
        <taxon>asterids</taxon>
        <taxon>campanulids</taxon>
        <taxon>Asterales</taxon>
        <taxon>Asteraceae</taxon>
        <taxon>Asteroideae</taxon>
        <taxon>Heliantheae alliance</taxon>
        <taxon>Heliantheae</taxon>
        <taxon>Helianthus</taxon>
    </lineage>
</organism>
<feature type="domain" description="EDR1/CTR1/ARMC3-like peptidase-like" evidence="2">
    <location>
        <begin position="1"/>
        <end position="84"/>
    </location>
</feature>
<evidence type="ECO:0000313" key="4">
    <source>
        <dbReference type="Proteomes" id="UP000215914"/>
    </source>
</evidence>
<keyword evidence="3" id="KW-0723">Serine/threonine-protein kinase</keyword>
<dbReference type="PANTHER" id="PTHR46618">
    <property type="entry name" value="ARMADILLO REPEAT-CONTAINING PROTEIN 3"/>
    <property type="match status" value="1"/>
</dbReference>
<dbReference type="InterPro" id="IPR052441">
    <property type="entry name" value="Armadillo-Ser/Thr_Kinase"/>
</dbReference>
<comment type="caution">
    <text evidence="3">The sequence shown here is derived from an EMBL/GenBank/DDBJ whole genome shotgun (WGS) entry which is preliminary data.</text>
</comment>
<name>A0A9K3MZG7_HELAN</name>
<dbReference type="Proteomes" id="UP000215914">
    <property type="component" value="Unassembled WGS sequence"/>
</dbReference>
<keyword evidence="4" id="KW-1185">Reference proteome</keyword>
<dbReference type="EMBL" id="MNCJ02000326">
    <property type="protein sequence ID" value="KAF5781355.1"/>
    <property type="molecule type" value="Genomic_DNA"/>
</dbReference>
<dbReference type="Pfam" id="PF14381">
    <property type="entry name" value="EDR1_CTR1_ARMC3_pept"/>
    <property type="match status" value="1"/>
</dbReference>
<protein>
    <submittedName>
        <fullName evidence="3">Non-specific serine/threonine protein kinase</fullName>
        <ecNumber evidence="3">2.7.11.1</ecNumber>
    </submittedName>
</protein>
<keyword evidence="3" id="KW-0418">Kinase</keyword>
<sequence>MGGPVTDADEMLRKWTFRSYELRNLMNTIILPIGCIDVGLSRHRALLFKVLADKINLPCSLVKGSYYTRTDDGAVNLIKINSGRYGDHALCCTLAPVCTHVYRIIDVYVICILLAYACICDT</sequence>